<evidence type="ECO:0000256" key="4">
    <source>
        <dbReference type="ARBA" id="ARBA00022837"/>
    </source>
</evidence>
<dbReference type="GO" id="GO:0008013">
    <property type="term" value="F:beta-catenin binding"/>
    <property type="evidence" value="ECO:0007669"/>
    <property type="project" value="TreeGrafter"/>
</dbReference>
<protein>
    <submittedName>
        <fullName evidence="8">Autotransporter-associated beta strand repeat-containing protein</fullName>
    </submittedName>
</protein>
<evidence type="ECO:0000259" key="7">
    <source>
        <dbReference type="PROSITE" id="PS50268"/>
    </source>
</evidence>
<feature type="domain" description="Cadherin" evidence="7">
    <location>
        <begin position="3333"/>
        <end position="3434"/>
    </location>
</feature>
<feature type="compositionally biased region" description="Basic residues" evidence="6">
    <location>
        <begin position="1"/>
        <end position="14"/>
    </location>
</feature>
<dbReference type="InterPro" id="IPR044016">
    <property type="entry name" value="Big_13"/>
</dbReference>
<dbReference type="Pfam" id="PF14252">
    <property type="entry name" value="DUF4347"/>
    <property type="match status" value="2"/>
</dbReference>
<proteinExistence type="predicted"/>
<evidence type="ECO:0000313" key="9">
    <source>
        <dbReference type="Proteomes" id="UP000184517"/>
    </source>
</evidence>
<feature type="region of interest" description="Disordered" evidence="6">
    <location>
        <begin position="1466"/>
        <end position="1495"/>
    </location>
</feature>
<keyword evidence="3" id="KW-0677">Repeat</keyword>
<evidence type="ECO:0000256" key="2">
    <source>
        <dbReference type="ARBA" id="ARBA00022729"/>
    </source>
</evidence>
<dbReference type="InterPro" id="IPR010221">
    <property type="entry name" value="VCBS_dom"/>
</dbReference>
<dbReference type="Pfam" id="PF00028">
    <property type="entry name" value="Cadherin"/>
    <property type="match status" value="9"/>
</dbReference>
<dbReference type="InterPro" id="IPR014755">
    <property type="entry name" value="Cu-Rt/internalin_Ig-like"/>
</dbReference>
<dbReference type="InterPro" id="IPR044048">
    <property type="entry name" value="Big_12"/>
</dbReference>
<dbReference type="GO" id="GO:0016477">
    <property type="term" value="P:cell migration"/>
    <property type="evidence" value="ECO:0007669"/>
    <property type="project" value="TreeGrafter"/>
</dbReference>
<keyword evidence="2" id="KW-0732">Signal</keyword>
<feature type="domain" description="Cadherin" evidence="7">
    <location>
        <begin position="3979"/>
        <end position="4088"/>
    </location>
</feature>
<dbReference type="PROSITE" id="PS00232">
    <property type="entry name" value="CADHERIN_1"/>
    <property type="match status" value="8"/>
</dbReference>
<dbReference type="NCBIfam" id="TIGR01965">
    <property type="entry name" value="VCBS_repeat"/>
    <property type="match status" value="1"/>
</dbReference>
<dbReference type="GO" id="GO:0005509">
    <property type="term" value="F:calcium ion binding"/>
    <property type="evidence" value="ECO:0007669"/>
    <property type="project" value="InterPro"/>
</dbReference>
<feature type="domain" description="Cadherin" evidence="7">
    <location>
        <begin position="3434"/>
        <end position="3543"/>
    </location>
</feature>
<dbReference type="InterPro" id="IPR013783">
    <property type="entry name" value="Ig-like_fold"/>
</dbReference>
<evidence type="ECO:0000313" key="8">
    <source>
        <dbReference type="EMBL" id="SHE46364.1"/>
    </source>
</evidence>
<feature type="domain" description="Cadherin" evidence="7">
    <location>
        <begin position="2609"/>
        <end position="2688"/>
    </location>
</feature>
<dbReference type="OrthoDB" id="6089850at2"/>
<dbReference type="GO" id="GO:0007156">
    <property type="term" value="P:homophilic cell adhesion via plasma membrane adhesion molecules"/>
    <property type="evidence" value="ECO:0007669"/>
    <property type="project" value="InterPro"/>
</dbReference>
<dbReference type="NCBIfam" id="TIGR02601">
    <property type="entry name" value="autotrns_rpt"/>
    <property type="match status" value="4"/>
</dbReference>
<dbReference type="InterPro" id="IPR002126">
    <property type="entry name" value="Cadherin-like_dom"/>
</dbReference>
<sequence length="4557" mass="459307">MKKQYSNKSGKKASGHYSLGNKKQARKPLITALEPRLLLDGAAVATAIDVLTDSQLHDASQTDNSHQGSDTSFVVAPTEVRAVDPSLNNGKKEVVFIESNVADYQSLIDGVNAGVEVVLLDSTQDGLAQMAEWAKTHRDYDAIHVISHGAEGQVNLGGFSLDNITVKTRSADLAQLGAALNEDGDLLLYGCEVASGEGQDFIEALAQTTKADVTASDDLTGAAGKGGDWVLEKSIGQIDVAALQDVNYQGTLANVTFGFESGVSGVGSKTVTQTKDGETLTVVATENFGDSTQTTTYVDGSNSISTYTGSQFTSQLEFTISGKVFDFTSIKIYNANADATFTFTPNDGAAFTTSTISSDQTVTIDLSSAGFQGVSNITMTSSDSLGVVVDFDSVVLTNITAASDTTAPTVTSIVRQTPSGSTTNADSVVYRVTFDEAVSGIDTTDFNVSGTTATVTNVSSAGGNTYDVTVSGGDLVALNSTVTLSFASGQNITDTAGNALTATTPTGTNNSIYDVVNTPTVTTGDNTGDNLTFSNYTEDLADGGGLSLVEALHYASANQTVAFDLASGSTVNMNGGTLTVASGVTFDTDAMSALTISNGTLSLGGNVTFTNGTSDVLTVSSKLAGSNMLIKSGAGTLNLTSNANGSSSFATTVSAGTLAIGSVRNIGSGAISLSDATTFKVTEITSLANSVTLTGNSTIQTDGRLTLNNTVSGSGYTLTKAGSQSLTLAGTNSGSSLATTITAGNLIISSDANLGSGELTLNGGTLYLQSASDIITHDITLGSSGGTIQVTGSADATVSGNITGSGALTKGGGRVLTLSGSNSFSGGFYIAGSADGANVIVADGTNLGTGAVMLTKGLQLTGSGTITNDFVLNGGLISNANSVILSGILSGSGAMEKVDTGSLTLSGTNTYTGTTTVSAGTLTGTTSSLTGNIVNNAAVEFNQSTAGEYSKVISGTGTVTKSGSGILTLSGVNTYTGSTTVSFGGLTLVGGSNIADTSAVTLASAATLTLSGGNETIGSLAGAGNVVLGYRLTMGGNNTDTTFSGVISSTNTSGITKTGSGIFTLSGTNTYTGATTVSTGTLVASGGSAIADTSALTVSSGATFELDASVSETVGSIAGAGSIVASGGTLTVGGDNSSTTFSGVMSERSDALSLVKIGSGTLTLSGNNTYTGATTLSGGTLSVTGTMNGSGAGVVTVNAGTLEGSGTINSAVTVNAGATLSAGVAANTGTLTINGNLFLDEDSTLSATLSGASNYDKIVVNGSVELNNAQLTLSGDYVVPAAAEAQSFELLSNDGSDAITGNFSSLTEGAAKTFNDVDLATSYVGSTGNDFLLTGPTIASVTGVSATTDDGYYKVGDTIEITVTFSKAVTVDTTNGTPQLTLETGTTDRAATYVSGSGTNTLTFNYTVQDGDTSADLDYLSTAALVLSDGSIKDGTNDAILTLPTLSASGSLAANKAIVIDTTAPDAPTVDLSSDSDTGSSSTDNITNDNTPTITGTAEANATVTLYDTDDTTSLGTTIADGSGNWTITSSALSVGTHTLTTKVTDAAGNVSLASSGLTITIDTAGPILSSSSPVDDAVQVTQSGDIILTFDEDITKGYDTITLVNVTTGVTVETFDVLNGGNLTYSGNTLTLNPTNDLEEATTYAIRVDGNAVRDTAGNTYAGISDNATLNFTTGVMDSAAPSFLSIQRTSDAVVTGSTTSFTLTFNEAVDVTAADFVLATTGSVAGAIGFISGSGTNSITVNVTGVSGVGSLGLNLASGHAVKDLAGNNLATSEPADDEAYTVDTVAPTLISINRVDSATTNADSVQFIAVFSETVTGLGIDDFELTGTATNGANISSVTGTGNGFVVTISGVDGDGTLGVQLKSAATVNDIAGNALTATTPSALLETYTIENTAPTATAIITTNTALSTADSVTFDVTFSEAVTNVSMDDFEISGDVTGAISAVSGSGSSYTVTVSNIVGDGALGLNFNSGQNITDIAGNALAGTEPATDESYTIDNTLPTVTSISRGMVNQVEANTATDVVFTVVMSETVTGIETSDFSVTGSATNTGVSNVSSADGKVFKVTVSGVNGTIGQTVGLSFTGSASDALNQASNVQFTSGDSYTIAGTLLNEGALSQAQLDAIVDLNREGTLLEQSLADAKQVIIIDSRVPGLVEVTKQANPEADIWLLDGSRSATEQITEILSNYSDLDALHILSHGGVGEIYLGAETVSADAITQNSATYAAWGNALSDSGDILLYGCNVAQGDTGMAFINQFAQVTGADIAASDDLTGSAVLGGDWELERSAGSVETTMLSSESYSSVLADETISNSPGISSANTYGTTGVWGQSFTATKTGVLSSINLLVNTAAESDVTLSVYSGEGVGGALLHSQTVSASELSHLATDFTDWETISLSELVNITAGNRYTFVFGNADPVQFYYHTNTYAGGGLFASDSGGIQTDYDLLFEVVQGDAAVTNSAPNVSGAAASQAVNDTATLSPFSNVTLTDADNDNVSITVALDSAVKGTFTSASLTSSGFTDAGSGSYTLTSTTLASAQAALRALVFDPAENRVAVGLTESTTFTITVNDGTTNGTDNTTTVVSTSINDAPTDIALSDTTYGHSEGATNVVVGSFSATDADTGESFTYALVSGSGDTDNAKFTIDGNDLRATNRADVPAGIYNIRVQVNDGDATFEKSFSITVSDDIAPTISEVVPVDNATGVSVADSIQVTFDEGVQLGSSGTITLYDITGNGANSLTIDVNNHNGQLSIVGNKLTINPTNNLMATNQYAIQITAGVLTDSSNNALAAVSDTTSYNFTTGTVDTTAPTVAIVDVTSPTQPNASTVAINFSEQVVNIDISDFSLMKDGTAVDISGLVVAGSGSAYSIDLSSVTAVAGIYVLTLNTSDITDTSGNALAAGDSETFIIDTTAPAGVAIVRTGAENQNGSAATFTAVFSEAVSGVDAADFVLTGTAADGSITSVTQVSDSVYTVTVSGVSSDGTLGVNLKDSGTGITDTAGNAISAGVTGQQVTIDNTGPSVVAINRDGAVLTTADSATYTVTFNEAVTGVDVSDFSLSGGATGTVASITGSGRTYQVTVNNISGDGSLRLDLNASGTGITDTVSNAIGAGFTSGDTLTIDNTAPVVTASQAFNLDEGMVADTVIGQVKATDTNGVSQFSIQSGNDNGYFAIDNNGVVTLTSVGAAAIDYETETSYTLNIVATDAVGQASSAAAVTISINDINDNAPVFSSAETATLAENTAATTVVYDANATDADGTSAHNSVTYILKATGDHSAFTIDSTTGEVKLKAAADYETKSSYNFTVIASDGMRSTEQDVTLSITDVNDNTPSFVSGATGAVNENAAIGTVIYTSVASDADGTATNNTLRYSLTGTDSDKLNIDAVSGEVTLKASADYETQTSYSFNVIATDNGAGNFNSGSLSTTQAVTVSVNDLNDNTPVITSGATGSVDENADTSTVIYTATGTDADGTATNNTLRYSLSGDDADKLIIDATTGVVTLKASADYETQTSYSFNVMATDNGAGNFNSGSLSTTQAVIVSVNDLNDNTPVITSGVTGNVDENAATNTVIYTVAGTDGDGTAANNTLRYSLTGTDSDKLNIDAVSGEVTLKASADYETQTSYSFNVVATDNGAGNFNSGSLSTTQAVIVSVNDLNDNTPVMTSGATGSVNENADTSTVIYTATATDADGSATNNTLRYSLSGDDADKLIIDATTGEVTLKASADYETQTSYSFNVVATDNGAGNFNSGSLSTTQAVTVSVNDLNDNTPVMTSGAAGSVNENADTSTVIYTATGTDADGSATNNTLRYSLSGDDADKLIIDATTGEVTLKASADYETQTSYSFNVMATDNGAGNFNSGSLSTTQAVTVSVNDLNDNTPVMTSGATGSVDENADTSTVIYTATGTDADGTATNNTLRYSLSGDDADKLIIDATTGEVTLKASADYETKTSYSFNVVATDNGAGNFNSGSLSTTQAVTVSVNDLNDNTPVMTSGATGSVDENADTSTVIYTATGTDADGTATNNTLRYSLSGDDADKLIIDATTGVVTLKASADYETKSSYSFNVVATDNGAGNFNSGSLSTTQAVIVSVNDLNDNTPTVSAGAETAILVEAGGVNNAAAGTNSSSITLTKGDVDTVGSVSYDSTYLTNNGWTTLDNGATYLRIGTYGTATLTVSTDVVSYVLNNNDSDTQTLVVGQSVTDSFTIQVTDGNATKSTSAVFNITGANDAPIASGIVVAMTGTSSQVFNPVTLPSDLFTDLDNGETSKLVWSVENLPTGMVFNALTHTISGTPTGGFEGVNTLQVVATDPNGAQVKVPVTLTLRPSPVTPPVEANAIAPPSPQQEVDNTEFSAPEISQGVDVLPSGIIETSAGATGFAGEAAEGVDNAQLVESVVPVDSNAANTSNGAIVSESRVSVDVGANGQVRVSEIAGQSSNVTGLTVASLITQTDRVSISLADTGAAASYSATLSDGSSLPSWVEVNPSTGEVTMIPPAGQGKITLKINATDAEGNIRVLEIEVDLENLPAPVQNELTESAAQANGAIFVPLDEQLAIAAEQFDEYGNDLIKLLAS</sequence>
<feature type="region of interest" description="Disordered" evidence="6">
    <location>
        <begin position="1"/>
        <end position="21"/>
    </location>
</feature>
<dbReference type="PANTHER" id="PTHR24027:SF438">
    <property type="entry name" value="CADHERIN 23"/>
    <property type="match status" value="1"/>
</dbReference>
<dbReference type="PANTHER" id="PTHR24027">
    <property type="entry name" value="CADHERIN-23"/>
    <property type="match status" value="1"/>
</dbReference>
<dbReference type="RefSeq" id="WP_072837982.1">
    <property type="nucleotide sequence ID" value="NZ_FQVF01000002.1"/>
</dbReference>
<feature type="domain" description="Cadherin" evidence="7">
    <location>
        <begin position="3768"/>
        <end position="3870"/>
    </location>
</feature>
<dbReference type="InterPro" id="IPR025592">
    <property type="entry name" value="DUF4347"/>
</dbReference>
<dbReference type="InterPro" id="IPR015919">
    <property type="entry name" value="Cadherin-like_sf"/>
</dbReference>
<dbReference type="Pfam" id="PF12951">
    <property type="entry name" value="PATR"/>
    <property type="match status" value="7"/>
</dbReference>
<dbReference type="InterPro" id="IPR013425">
    <property type="entry name" value="Autotrns_rpt"/>
</dbReference>
<dbReference type="Pfam" id="PF19078">
    <property type="entry name" value="Big_12"/>
    <property type="match status" value="1"/>
</dbReference>
<dbReference type="Proteomes" id="UP000184517">
    <property type="component" value="Unassembled WGS sequence"/>
</dbReference>
<dbReference type="PROSITE" id="PS50268">
    <property type="entry name" value="CADHERIN_2"/>
    <property type="match status" value="10"/>
</dbReference>
<dbReference type="SUPFAM" id="SSF49313">
    <property type="entry name" value="Cadherin-like"/>
    <property type="match status" value="12"/>
</dbReference>
<dbReference type="GO" id="GO:0045296">
    <property type="term" value="F:cadherin binding"/>
    <property type="evidence" value="ECO:0007669"/>
    <property type="project" value="TreeGrafter"/>
</dbReference>
<dbReference type="Pfam" id="PF19077">
    <property type="entry name" value="Big_13"/>
    <property type="match status" value="1"/>
</dbReference>
<gene>
    <name evidence="8" type="ORF">SAMN02745753_00343</name>
</gene>
<feature type="domain" description="Cadherin" evidence="7">
    <location>
        <begin position="3223"/>
        <end position="3325"/>
    </location>
</feature>
<feature type="domain" description="Cadherin" evidence="7">
    <location>
        <begin position="3652"/>
        <end position="3761"/>
    </location>
</feature>
<dbReference type="InterPro" id="IPR011050">
    <property type="entry name" value="Pectin_lyase_fold/virulence"/>
</dbReference>
<evidence type="ECO:0000256" key="3">
    <source>
        <dbReference type="ARBA" id="ARBA00022737"/>
    </source>
</evidence>
<feature type="domain" description="Cadherin" evidence="7">
    <location>
        <begin position="3870"/>
        <end position="3979"/>
    </location>
</feature>
<dbReference type="SMART" id="SM00112">
    <property type="entry name" value="CA"/>
    <property type="match status" value="10"/>
</dbReference>
<dbReference type="InterPro" id="IPR020894">
    <property type="entry name" value="Cadherin_CS"/>
</dbReference>
<dbReference type="Gene3D" id="2.60.40.10">
    <property type="entry name" value="Immunoglobulins"/>
    <property type="match status" value="3"/>
</dbReference>
<dbReference type="InterPro" id="IPR039808">
    <property type="entry name" value="Cadherin"/>
</dbReference>
<dbReference type="InterPro" id="IPR032812">
    <property type="entry name" value="SbsA_Ig"/>
</dbReference>
<dbReference type="SMART" id="SM00736">
    <property type="entry name" value="CADG"/>
    <property type="match status" value="2"/>
</dbReference>
<dbReference type="Gene3D" id="2.60.40.1220">
    <property type="match status" value="3"/>
</dbReference>
<dbReference type="Gene3D" id="2.60.40.60">
    <property type="entry name" value="Cadherins"/>
    <property type="match status" value="9"/>
</dbReference>
<reference evidence="9" key="1">
    <citation type="submission" date="2016-11" db="EMBL/GenBank/DDBJ databases">
        <authorList>
            <person name="Varghese N."/>
            <person name="Submissions S."/>
        </authorList>
    </citation>
    <scope>NUCLEOTIDE SEQUENCE [LARGE SCALE GENOMIC DNA]</scope>
    <source>
        <strain evidence="9">DSM 16579</strain>
    </source>
</reference>
<evidence type="ECO:0000256" key="1">
    <source>
        <dbReference type="ARBA" id="ARBA00004370"/>
    </source>
</evidence>
<comment type="subcellular location">
    <subcellularLocation>
        <location evidence="1">Membrane</location>
    </subcellularLocation>
</comment>
<accession>A0A1M4TPP0</accession>
<feature type="domain" description="Cadherin" evidence="7">
    <location>
        <begin position="3121"/>
        <end position="3223"/>
    </location>
</feature>
<dbReference type="GO" id="GO:0016342">
    <property type="term" value="C:catenin complex"/>
    <property type="evidence" value="ECO:0007669"/>
    <property type="project" value="TreeGrafter"/>
</dbReference>
<organism evidence="8 9">
    <name type="scientific">Marinomonas polaris DSM 16579</name>
    <dbReference type="NCBI Taxonomy" id="1122206"/>
    <lineage>
        <taxon>Bacteria</taxon>
        <taxon>Pseudomonadati</taxon>
        <taxon>Pseudomonadota</taxon>
        <taxon>Gammaproteobacteria</taxon>
        <taxon>Oceanospirillales</taxon>
        <taxon>Oceanospirillaceae</taxon>
        <taxon>Marinomonas</taxon>
    </lineage>
</organism>
<dbReference type="InterPro" id="IPR006644">
    <property type="entry name" value="Cadg"/>
</dbReference>
<feature type="compositionally biased region" description="Low complexity" evidence="6">
    <location>
        <begin position="1473"/>
        <end position="1495"/>
    </location>
</feature>
<dbReference type="STRING" id="1122206.SAMN02745753_00343"/>
<dbReference type="CDD" id="cd11304">
    <property type="entry name" value="Cadherin_repeat"/>
    <property type="match status" value="9"/>
</dbReference>
<keyword evidence="9" id="KW-1185">Reference proteome</keyword>
<dbReference type="PRINTS" id="PR00205">
    <property type="entry name" value="CADHERIN"/>
</dbReference>
<dbReference type="EMBL" id="FQVF01000002">
    <property type="protein sequence ID" value="SHE46364.1"/>
    <property type="molecule type" value="Genomic_DNA"/>
</dbReference>
<feature type="domain" description="Cadherin" evidence="7">
    <location>
        <begin position="3543"/>
        <end position="3652"/>
    </location>
</feature>
<evidence type="ECO:0000256" key="6">
    <source>
        <dbReference type="SAM" id="MobiDB-lite"/>
    </source>
</evidence>
<dbReference type="Pfam" id="PF13205">
    <property type="entry name" value="Big_5"/>
    <property type="match status" value="1"/>
</dbReference>
<keyword evidence="4" id="KW-0106">Calcium</keyword>
<name>A0A1M4TPP0_9GAMM</name>
<keyword evidence="5" id="KW-0472">Membrane</keyword>
<dbReference type="SUPFAM" id="SSF51126">
    <property type="entry name" value="Pectin lyase-like"/>
    <property type="match status" value="2"/>
</dbReference>
<evidence type="ECO:0000256" key="5">
    <source>
        <dbReference type="ARBA" id="ARBA00023136"/>
    </source>
</evidence>